<name>A0ACC1U6N7_9AGAR</name>
<evidence type="ECO:0000313" key="1">
    <source>
        <dbReference type="EMBL" id="KAJ3812648.1"/>
    </source>
</evidence>
<organism evidence="1 2">
    <name type="scientific">Lentinula aff. lateritia</name>
    <dbReference type="NCBI Taxonomy" id="2804960"/>
    <lineage>
        <taxon>Eukaryota</taxon>
        <taxon>Fungi</taxon>
        <taxon>Dikarya</taxon>
        <taxon>Basidiomycota</taxon>
        <taxon>Agaricomycotina</taxon>
        <taxon>Agaricomycetes</taxon>
        <taxon>Agaricomycetidae</taxon>
        <taxon>Agaricales</taxon>
        <taxon>Marasmiineae</taxon>
        <taxon>Omphalotaceae</taxon>
        <taxon>Lentinula</taxon>
    </lineage>
</organism>
<reference evidence="1" key="1">
    <citation type="submission" date="2022-09" db="EMBL/GenBank/DDBJ databases">
        <title>A Global Phylogenomic Analysis of the Shiitake Genus Lentinula.</title>
        <authorList>
            <consortium name="DOE Joint Genome Institute"/>
            <person name="Sierra-Patev S."/>
            <person name="Min B."/>
            <person name="Naranjo-Ortiz M."/>
            <person name="Looney B."/>
            <person name="Konkel Z."/>
            <person name="Slot J.C."/>
            <person name="Sakamoto Y."/>
            <person name="Steenwyk J.L."/>
            <person name="Rokas A."/>
            <person name="Carro J."/>
            <person name="Camarero S."/>
            <person name="Ferreira P."/>
            <person name="Molpeceres G."/>
            <person name="Ruiz-Duenas F.J."/>
            <person name="Serrano A."/>
            <person name="Henrissat B."/>
            <person name="Drula E."/>
            <person name="Hughes K.W."/>
            <person name="Mata J.L."/>
            <person name="Ishikawa N.K."/>
            <person name="Vargas-Isla R."/>
            <person name="Ushijima S."/>
            <person name="Smith C.A."/>
            <person name="Ahrendt S."/>
            <person name="Andreopoulos W."/>
            <person name="He G."/>
            <person name="Labutti K."/>
            <person name="Lipzen A."/>
            <person name="Ng V."/>
            <person name="Riley R."/>
            <person name="Sandor L."/>
            <person name="Barry K."/>
            <person name="Martinez A.T."/>
            <person name="Xiao Y."/>
            <person name="Gibbons J.G."/>
            <person name="Terashima K."/>
            <person name="Grigoriev I.V."/>
            <person name="Hibbett D.S."/>
        </authorList>
    </citation>
    <scope>NUCLEOTIDE SEQUENCE</scope>
    <source>
        <strain evidence="1">TMI1499</strain>
    </source>
</reference>
<accession>A0ACC1U6N7</accession>
<evidence type="ECO:0000313" key="2">
    <source>
        <dbReference type="Proteomes" id="UP001163835"/>
    </source>
</evidence>
<protein>
    <submittedName>
        <fullName evidence="1">Uncharacterized protein</fullName>
    </submittedName>
</protein>
<dbReference type="Proteomes" id="UP001163835">
    <property type="component" value="Unassembled WGS sequence"/>
</dbReference>
<sequence length="235" mass="26383">MSTSIAPKRPTSPLDDDCPTKAARPSWQEFSNTGKTDPQLTDSEFQNLNSSLDTERYNVFIFEAAHICMANGSTGKSVVVVSQILSVMGKWLSLLETNYERTVVCLQQWNSMFECEQMKISDLSTLFERDISQHHNFLLPPRTYIVDKGNLHNEVALPAHMVPPSHVVSIHRAWNQGYIGSYNKLHLHNMDSSQSPESYGNVAVIVQSSGFGKSRTVNKIAKQVFHNPNECSKPK</sequence>
<dbReference type="EMBL" id="MU795017">
    <property type="protein sequence ID" value="KAJ3812648.1"/>
    <property type="molecule type" value="Genomic_DNA"/>
</dbReference>
<comment type="caution">
    <text evidence="1">The sequence shown here is derived from an EMBL/GenBank/DDBJ whole genome shotgun (WGS) entry which is preliminary data.</text>
</comment>
<proteinExistence type="predicted"/>
<gene>
    <name evidence="1" type="ORF">F5876DRAFT_74650</name>
</gene>
<keyword evidence="2" id="KW-1185">Reference proteome</keyword>